<gene>
    <name evidence="3" type="primary">LOC109549083</name>
</gene>
<dbReference type="RefSeq" id="XP_033710945.1">
    <property type="nucleotide sequence ID" value="XM_033855054.1"/>
</dbReference>
<sequence length="341" mass="36097">MDQDTTFPPFNISAQHWRVTYKPPTNKQRRSLAGEGEEEAGEGDVRSFPSQKTHPAPSWARPVCCPLPLPAAPHVLGARVAAGPTHRPSAQLASRSFPLAARPAPGRGSPVSTASCTPVRREDAVFGAGLLSPLTRPLSGESIRRRRPSQTAPAYARRPAAGPPPGHRAAPALRLASSRPLRHIQTRPPTPFLPAGVQASRGGESQLDRRPPLCPGPRSPPPRVLGLRGFRGKQESVRARGKGKDAEEKGKPRPAAPTRYPLRSGSNNQFIIKAPTARSAKARSNESSSSPRPRARPRSRRLSAPGSRHDAERASATVSVVGASAAAAATEVPVASASRAT</sequence>
<accession>A0A6J3R7Y1</accession>
<proteinExistence type="predicted"/>
<feature type="region of interest" description="Disordered" evidence="1">
    <location>
        <begin position="1"/>
        <end position="64"/>
    </location>
</feature>
<feature type="compositionally biased region" description="Low complexity" evidence="1">
    <location>
        <begin position="167"/>
        <end position="179"/>
    </location>
</feature>
<evidence type="ECO:0000313" key="3">
    <source>
        <dbReference type="RefSeq" id="XP_033710945.1"/>
    </source>
</evidence>
<name>A0A6J3R7Y1_TURTR</name>
<reference evidence="3" key="1">
    <citation type="submission" date="2025-08" db="UniProtKB">
        <authorList>
            <consortium name="RefSeq"/>
        </authorList>
    </citation>
    <scope>IDENTIFICATION</scope>
    <source>
        <tissue evidence="3">Spleen</tissue>
    </source>
</reference>
<dbReference type="InParanoid" id="A0A6J3R7Y1"/>
<evidence type="ECO:0000313" key="2">
    <source>
        <dbReference type="Proteomes" id="UP000245320"/>
    </source>
</evidence>
<evidence type="ECO:0000256" key="1">
    <source>
        <dbReference type="SAM" id="MobiDB-lite"/>
    </source>
</evidence>
<keyword evidence="2" id="KW-1185">Reference proteome</keyword>
<organism evidence="2 3">
    <name type="scientific">Tursiops truncatus</name>
    <name type="common">Atlantic bottle-nosed dolphin</name>
    <name type="synonym">Delphinus truncatus</name>
    <dbReference type="NCBI Taxonomy" id="9739"/>
    <lineage>
        <taxon>Eukaryota</taxon>
        <taxon>Metazoa</taxon>
        <taxon>Chordata</taxon>
        <taxon>Craniata</taxon>
        <taxon>Vertebrata</taxon>
        <taxon>Euteleostomi</taxon>
        <taxon>Mammalia</taxon>
        <taxon>Eutheria</taxon>
        <taxon>Laurasiatheria</taxon>
        <taxon>Artiodactyla</taxon>
        <taxon>Whippomorpha</taxon>
        <taxon>Cetacea</taxon>
        <taxon>Odontoceti</taxon>
        <taxon>Delphinidae</taxon>
        <taxon>Tursiops</taxon>
    </lineage>
</organism>
<feature type="compositionally biased region" description="Polar residues" evidence="1">
    <location>
        <begin position="1"/>
        <end position="14"/>
    </location>
</feature>
<feature type="compositionally biased region" description="Pro residues" evidence="1">
    <location>
        <begin position="212"/>
        <end position="223"/>
    </location>
</feature>
<feature type="region of interest" description="Disordered" evidence="1">
    <location>
        <begin position="129"/>
        <end position="316"/>
    </location>
</feature>
<dbReference type="Proteomes" id="UP000245320">
    <property type="component" value="Chromosome 3"/>
</dbReference>
<feature type="region of interest" description="Disordered" evidence="1">
    <location>
        <begin position="80"/>
        <end position="116"/>
    </location>
</feature>
<dbReference type="OrthoDB" id="10653761at2759"/>
<dbReference type="AlphaFoldDB" id="A0A6J3R7Y1"/>
<feature type="compositionally biased region" description="Basic and acidic residues" evidence="1">
    <location>
        <begin position="232"/>
        <end position="251"/>
    </location>
</feature>
<protein>
    <submittedName>
        <fullName evidence="3">Mucin-1-like</fullName>
    </submittedName>
</protein>